<evidence type="ECO:0000256" key="8">
    <source>
        <dbReference type="ARBA" id="ARBA00022989"/>
    </source>
</evidence>
<comment type="similarity">
    <text evidence="3 10">Belongs to the FliL family.</text>
</comment>
<dbReference type="OrthoDB" id="2664574at2"/>
<dbReference type="PANTHER" id="PTHR35091:SF2">
    <property type="entry name" value="FLAGELLAR PROTEIN FLIL"/>
    <property type="match status" value="1"/>
</dbReference>
<name>A0A559J298_9BACL</name>
<dbReference type="AlphaFoldDB" id="A0A559J298"/>
<keyword evidence="11" id="KW-0969">Cilium</keyword>
<keyword evidence="8" id="KW-1133">Transmembrane helix</keyword>
<evidence type="ECO:0000256" key="4">
    <source>
        <dbReference type="ARBA" id="ARBA00022475"/>
    </source>
</evidence>
<evidence type="ECO:0000256" key="5">
    <source>
        <dbReference type="ARBA" id="ARBA00022500"/>
    </source>
</evidence>
<keyword evidence="11" id="KW-0966">Cell projection</keyword>
<keyword evidence="7 10" id="KW-0283">Flagellar rotation</keyword>
<evidence type="ECO:0000256" key="7">
    <source>
        <dbReference type="ARBA" id="ARBA00022779"/>
    </source>
</evidence>
<dbReference type="GO" id="GO:0006935">
    <property type="term" value="P:chemotaxis"/>
    <property type="evidence" value="ECO:0007669"/>
    <property type="project" value="UniProtKB-KW"/>
</dbReference>
<evidence type="ECO:0000256" key="10">
    <source>
        <dbReference type="RuleBase" id="RU364125"/>
    </source>
</evidence>
<dbReference type="Proteomes" id="UP000318102">
    <property type="component" value="Unassembled WGS sequence"/>
</dbReference>
<evidence type="ECO:0000313" key="12">
    <source>
        <dbReference type="Proteomes" id="UP000318102"/>
    </source>
</evidence>
<comment type="caution">
    <text evidence="11">The sequence shown here is derived from an EMBL/GenBank/DDBJ whole genome shotgun (WGS) entry which is preliminary data.</text>
</comment>
<dbReference type="InterPro" id="IPR005503">
    <property type="entry name" value="FliL"/>
</dbReference>
<accession>A0A559J298</accession>
<evidence type="ECO:0000256" key="3">
    <source>
        <dbReference type="ARBA" id="ARBA00008281"/>
    </source>
</evidence>
<dbReference type="RefSeq" id="WP_144990974.1">
    <property type="nucleotide sequence ID" value="NZ_VNJK01000001.1"/>
</dbReference>
<evidence type="ECO:0000256" key="6">
    <source>
        <dbReference type="ARBA" id="ARBA00022692"/>
    </source>
</evidence>
<keyword evidence="12" id="KW-1185">Reference proteome</keyword>
<keyword evidence="9 10" id="KW-0472">Membrane</keyword>
<dbReference type="Pfam" id="PF03748">
    <property type="entry name" value="FliL"/>
    <property type="match status" value="1"/>
</dbReference>
<keyword evidence="11" id="KW-0282">Flagellum</keyword>
<dbReference type="GO" id="GO:0005886">
    <property type="term" value="C:plasma membrane"/>
    <property type="evidence" value="ECO:0007669"/>
    <property type="project" value="UniProtKB-SubCell"/>
</dbReference>
<reference evidence="11 12" key="1">
    <citation type="submission" date="2019-07" db="EMBL/GenBank/DDBJ databases">
        <authorList>
            <person name="Kim J."/>
        </authorList>
    </citation>
    <scope>NUCLEOTIDE SEQUENCE [LARGE SCALE GENOMIC DNA]</scope>
    <source>
        <strain evidence="11 12">N4</strain>
    </source>
</reference>
<comment type="subcellular location">
    <subcellularLocation>
        <location evidence="2">Cell membrane</location>
        <topology evidence="2">Single-pass membrane protein</topology>
    </subcellularLocation>
</comment>
<evidence type="ECO:0000256" key="2">
    <source>
        <dbReference type="ARBA" id="ARBA00004162"/>
    </source>
</evidence>
<organism evidence="11 12">
    <name type="scientific">Paenibacillus agilis</name>
    <dbReference type="NCBI Taxonomy" id="3020863"/>
    <lineage>
        <taxon>Bacteria</taxon>
        <taxon>Bacillati</taxon>
        <taxon>Bacillota</taxon>
        <taxon>Bacilli</taxon>
        <taxon>Bacillales</taxon>
        <taxon>Paenibacillaceae</taxon>
        <taxon>Paenibacillus</taxon>
    </lineage>
</organism>
<dbReference type="GO" id="GO:0009425">
    <property type="term" value="C:bacterial-type flagellum basal body"/>
    <property type="evidence" value="ECO:0007669"/>
    <property type="project" value="InterPro"/>
</dbReference>
<dbReference type="GO" id="GO:0071978">
    <property type="term" value="P:bacterial-type flagellum-dependent swarming motility"/>
    <property type="evidence" value="ECO:0007669"/>
    <property type="project" value="TreeGrafter"/>
</dbReference>
<proteinExistence type="inferred from homology"/>
<keyword evidence="5 10" id="KW-0145">Chemotaxis</keyword>
<evidence type="ECO:0000256" key="1">
    <source>
        <dbReference type="ARBA" id="ARBA00002254"/>
    </source>
</evidence>
<dbReference type="PANTHER" id="PTHR35091">
    <property type="entry name" value="FLAGELLAR PROTEIN FLIL"/>
    <property type="match status" value="1"/>
</dbReference>
<comment type="function">
    <text evidence="1 10">Controls the rotational direction of flagella during chemotaxis.</text>
</comment>
<keyword evidence="6" id="KW-0812">Transmembrane</keyword>
<gene>
    <name evidence="11" type="ORF">FPZ44_13470</name>
</gene>
<evidence type="ECO:0000313" key="11">
    <source>
        <dbReference type="EMBL" id="TVX93973.1"/>
    </source>
</evidence>
<protein>
    <recommendedName>
        <fullName evidence="10">Flagellar protein FliL</fullName>
    </recommendedName>
</protein>
<evidence type="ECO:0000256" key="9">
    <source>
        <dbReference type="ARBA" id="ARBA00023136"/>
    </source>
</evidence>
<dbReference type="EMBL" id="VNJK01000001">
    <property type="protein sequence ID" value="TVX93973.1"/>
    <property type="molecule type" value="Genomic_DNA"/>
</dbReference>
<keyword evidence="4 10" id="KW-1003">Cell membrane</keyword>
<sequence length="151" mass="16945">MKRMLPWMVTMLLAITLVALVIIMVINSMNGNSEVNNESSAVVRLSADEIVEMTSELKDIKTNLAGRDTVVAIDFAFQLDSKKTKEEFEKIKELIIKPEVLKTLADTKPEDLEGTKGKDQLSAKLLDLINKKIPEGKVIQVDITNFIMQRI</sequence>